<sequence>MECITSFGTFTTTQFHTTYFNHVHNRRTKSPDILTTTLNKLIKMH</sequence>
<proteinExistence type="predicted"/>
<organism evidence="1">
    <name type="scientific">Rhizophora mucronata</name>
    <name type="common">Asiatic mangrove</name>
    <dbReference type="NCBI Taxonomy" id="61149"/>
    <lineage>
        <taxon>Eukaryota</taxon>
        <taxon>Viridiplantae</taxon>
        <taxon>Streptophyta</taxon>
        <taxon>Embryophyta</taxon>
        <taxon>Tracheophyta</taxon>
        <taxon>Spermatophyta</taxon>
        <taxon>Magnoliopsida</taxon>
        <taxon>eudicotyledons</taxon>
        <taxon>Gunneridae</taxon>
        <taxon>Pentapetalae</taxon>
        <taxon>rosids</taxon>
        <taxon>fabids</taxon>
        <taxon>Malpighiales</taxon>
        <taxon>Rhizophoraceae</taxon>
        <taxon>Rhizophora</taxon>
    </lineage>
</organism>
<dbReference type="AlphaFoldDB" id="A0A2P2Q1E8"/>
<name>A0A2P2Q1E8_RHIMU</name>
<accession>A0A2P2Q1E8</accession>
<dbReference type="EMBL" id="GGEC01080299">
    <property type="protein sequence ID" value="MBX60783.1"/>
    <property type="molecule type" value="Transcribed_RNA"/>
</dbReference>
<evidence type="ECO:0000313" key="1">
    <source>
        <dbReference type="EMBL" id="MBX60783.1"/>
    </source>
</evidence>
<reference evidence="1" key="1">
    <citation type="submission" date="2018-02" db="EMBL/GenBank/DDBJ databases">
        <title>Rhizophora mucronata_Transcriptome.</title>
        <authorList>
            <person name="Meera S.P."/>
            <person name="Sreeshan A."/>
            <person name="Augustine A."/>
        </authorList>
    </citation>
    <scope>NUCLEOTIDE SEQUENCE</scope>
    <source>
        <tissue evidence="1">Leaf</tissue>
    </source>
</reference>
<protein>
    <submittedName>
        <fullName evidence="1">Uncharacterized protein</fullName>
    </submittedName>
</protein>